<evidence type="ECO:0000256" key="4">
    <source>
        <dbReference type="SAM" id="MobiDB-lite"/>
    </source>
</evidence>
<dbReference type="FunFam" id="3.30.565.10:FF:000014">
    <property type="entry name" value="Mismatch repair endonuclease pms1, putative"/>
    <property type="match status" value="1"/>
</dbReference>
<dbReference type="CDD" id="cd03484">
    <property type="entry name" value="MutL_Trans_hPMS_2_like"/>
    <property type="match status" value="1"/>
</dbReference>
<dbReference type="SMART" id="SM01340">
    <property type="entry name" value="DNA_mis_repair"/>
    <property type="match status" value="1"/>
</dbReference>
<evidence type="ECO:0000313" key="8">
    <source>
        <dbReference type="Proteomes" id="UP001165063"/>
    </source>
</evidence>
<dbReference type="GO" id="GO:0005524">
    <property type="term" value="F:ATP binding"/>
    <property type="evidence" value="ECO:0007669"/>
    <property type="project" value="InterPro"/>
</dbReference>
<dbReference type="Pfam" id="PF08676">
    <property type="entry name" value="MutL_C"/>
    <property type="match status" value="1"/>
</dbReference>
<evidence type="ECO:0000256" key="3">
    <source>
        <dbReference type="ARBA" id="ARBA00070941"/>
    </source>
</evidence>
<dbReference type="Pfam" id="PF01119">
    <property type="entry name" value="DNA_mis_repair"/>
    <property type="match status" value="1"/>
</dbReference>
<dbReference type="Gene3D" id="3.30.1370.100">
    <property type="entry name" value="MutL, C-terminal domain, regulatory subdomain"/>
    <property type="match status" value="1"/>
</dbReference>
<gene>
    <name evidence="7" type="ORF">Amon01_000437000</name>
</gene>
<feature type="compositionally biased region" description="Low complexity" evidence="4">
    <location>
        <begin position="454"/>
        <end position="468"/>
    </location>
</feature>
<feature type="domain" description="DNA mismatch repair protein S5" evidence="6">
    <location>
        <begin position="216"/>
        <end position="347"/>
    </location>
</feature>
<feature type="region of interest" description="Disordered" evidence="4">
    <location>
        <begin position="430"/>
        <end position="587"/>
    </location>
</feature>
<dbReference type="PROSITE" id="PS00058">
    <property type="entry name" value="DNA_MISMATCH_REPAIR_1"/>
    <property type="match status" value="1"/>
</dbReference>
<dbReference type="GO" id="GO:0140664">
    <property type="term" value="F:ATP-dependent DNA damage sensor activity"/>
    <property type="evidence" value="ECO:0007669"/>
    <property type="project" value="InterPro"/>
</dbReference>
<dbReference type="Proteomes" id="UP001165063">
    <property type="component" value="Unassembled WGS sequence"/>
</dbReference>
<organism evidence="7 8">
    <name type="scientific">Ambrosiozyma monospora</name>
    <name type="common">Yeast</name>
    <name type="synonym">Endomycopsis monosporus</name>
    <dbReference type="NCBI Taxonomy" id="43982"/>
    <lineage>
        <taxon>Eukaryota</taxon>
        <taxon>Fungi</taxon>
        <taxon>Dikarya</taxon>
        <taxon>Ascomycota</taxon>
        <taxon>Saccharomycotina</taxon>
        <taxon>Pichiomycetes</taxon>
        <taxon>Pichiales</taxon>
        <taxon>Pichiaceae</taxon>
        <taxon>Ambrosiozyma</taxon>
    </lineage>
</organism>
<dbReference type="Gene3D" id="3.30.565.10">
    <property type="entry name" value="Histidine kinase-like ATPase, C-terminal domain"/>
    <property type="match status" value="1"/>
</dbReference>
<proteinExistence type="inferred from homology"/>
<dbReference type="SUPFAM" id="SSF118116">
    <property type="entry name" value="DNA mismatch repair protein MutL"/>
    <property type="match status" value="1"/>
</dbReference>
<dbReference type="SUPFAM" id="SSF55874">
    <property type="entry name" value="ATPase domain of HSP90 chaperone/DNA topoisomerase II/histidine kinase"/>
    <property type="match status" value="1"/>
</dbReference>
<dbReference type="InterPro" id="IPR014790">
    <property type="entry name" value="MutL_C"/>
</dbReference>
<dbReference type="InterPro" id="IPR014721">
    <property type="entry name" value="Ribsml_uS5_D2-typ_fold_subgr"/>
</dbReference>
<evidence type="ECO:0000259" key="5">
    <source>
        <dbReference type="SMART" id="SM00853"/>
    </source>
</evidence>
<dbReference type="EMBL" id="BSXU01002079">
    <property type="protein sequence ID" value="GMG34073.1"/>
    <property type="molecule type" value="Genomic_DNA"/>
</dbReference>
<feature type="region of interest" description="Disordered" evidence="4">
    <location>
        <begin position="387"/>
        <end position="416"/>
    </location>
</feature>
<reference evidence="7" key="1">
    <citation type="submission" date="2023-04" db="EMBL/GenBank/DDBJ databases">
        <title>Ambrosiozyma monospora NBRC 1965.</title>
        <authorList>
            <person name="Ichikawa N."/>
            <person name="Sato H."/>
            <person name="Tonouchi N."/>
        </authorList>
    </citation>
    <scope>NUCLEOTIDE SEQUENCE</scope>
    <source>
        <strain evidence="7">NBRC 1965</strain>
    </source>
</reference>
<dbReference type="FunFam" id="3.30.1370.100:FF:000001">
    <property type="entry name" value="Mismatch repair endonuclease pms1, putative"/>
    <property type="match status" value="1"/>
</dbReference>
<feature type="domain" description="MutL C-terminal dimerisation" evidence="5">
    <location>
        <begin position="693"/>
        <end position="849"/>
    </location>
</feature>
<dbReference type="InterPro" id="IPR014762">
    <property type="entry name" value="DNA_mismatch_repair_CS"/>
</dbReference>
<feature type="compositionally biased region" description="Basic and acidic residues" evidence="4">
    <location>
        <begin position="491"/>
        <end position="504"/>
    </location>
</feature>
<keyword evidence="8" id="KW-1185">Reference proteome</keyword>
<dbReference type="AlphaFoldDB" id="A0A9W6YY45"/>
<dbReference type="PANTHER" id="PTHR10073">
    <property type="entry name" value="DNA MISMATCH REPAIR PROTEIN MLH, PMS, MUTL"/>
    <property type="match status" value="1"/>
</dbReference>
<feature type="compositionally biased region" description="Polar residues" evidence="4">
    <location>
        <begin position="530"/>
        <end position="543"/>
    </location>
</feature>
<name>A0A9W6YY45_AMBMO</name>
<dbReference type="InterPro" id="IPR037198">
    <property type="entry name" value="MutL_C_sf"/>
</dbReference>
<protein>
    <recommendedName>
        <fullName evidence="3">DNA mismatch repair protein PMS1</fullName>
    </recommendedName>
</protein>
<keyword evidence="2" id="KW-0227">DNA damage</keyword>
<evidence type="ECO:0000259" key="6">
    <source>
        <dbReference type="SMART" id="SM01340"/>
    </source>
</evidence>
<dbReference type="NCBIfam" id="TIGR00585">
    <property type="entry name" value="mutl"/>
    <property type="match status" value="1"/>
</dbReference>
<dbReference type="InterPro" id="IPR042120">
    <property type="entry name" value="MutL_C_dimsub"/>
</dbReference>
<dbReference type="InterPro" id="IPR002099">
    <property type="entry name" value="MutL/Mlh/PMS"/>
</dbReference>
<dbReference type="InterPro" id="IPR013507">
    <property type="entry name" value="DNA_mismatch_S5_2-like"/>
</dbReference>
<dbReference type="GO" id="GO:0032389">
    <property type="term" value="C:MutLalpha complex"/>
    <property type="evidence" value="ECO:0007669"/>
    <property type="project" value="TreeGrafter"/>
</dbReference>
<dbReference type="GO" id="GO:0030983">
    <property type="term" value="F:mismatched DNA binding"/>
    <property type="evidence" value="ECO:0007669"/>
    <property type="project" value="InterPro"/>
</dbReference>
<comment type="similarity">
    <text evidence="1">Belongs to the DNA mismatch repair MutL/HexB family.</text>
</comment>
<dbReference type="GO" id="GO:0016887">
    <property type="term" value="F:ATP hydrolysis activity"/>
    <property type="evidence" value="ECO:0007669"/>
    <property type="project" value="InterPro"/>
</dbReference>
<accession>A0A9W6YY45</accession>
<dbReference type="InterPro" id="IPR042121">
    <property type="entry name" value="MutL_C_regsub"/>
</dbReference>
<dbReference type="Gene3D" id="3.30.1540.20">
    <property type="entry name" value="MutL, C-terminal domain, dimerisation subdomain"/>
    <property type="match status" value="1"/>
</dbReference>
<dbReference type="GO" id="GO:0000710">
    <property type="term" value="P:meiotic mismatch repair"/>
    <property type="evidence" value="ECO:0007669"/>
    <property type="project" value="UniProtKB-ARBA"/>
</dbReference>
<dbReference type="InterPro" id="IPR038973">
    <property type="entry name" value="MutL/Mlh/Pms-like"/>
</dbReference>
<dbReference type="SUPFAM" id="SSF54211">
    <property type="entry name" value="Ribosomal protein S5 domain 2-like"/>
    <property type="match status" value="1"/>
</dbReference>
<dbReference type="InterPro" id="IPR036890">
    <property type="entry name" value="HATPase_C_sf"/>
</dbReference>
<dbReference type="InterPro" id="IPR020568">
    <property type="entry name" value="Ribosomal_Su5_D2-typ_SF"/>
</dbReference>
<sequence length="894" mass="100803">MTIRPISGKDIHHITSGQVIIDLTTAVKELVENSLDASSSQVTVTFRNYGLDSLEVSDNGSGIQEDDFDQVCLKHATSKLACFEDVESVSTLGFRGEALSSLCAISDVAITTSNKKLKPKAYQLNYDIMGRLSNKTLISGKIGTSICVSNIFKNLPVRRMELTKNSKKEFQRALTLLQSYAIINTGIRIMVIHIDSRGKKSVVLSSTGSSMLKNNILSVFGPNGMYGLEPINLEVNLKTRFKLKSTEMKIKFTGFISNCSFGQGRSSSDRQLWFVNNRPVGLSKFSKSVTEVYKSFNHLQYPVIILNLEMDPLYADVNVTPDKRTVLINNERLVIESLKEELNTLFTNQDTRIPLNEGVSRKRPSIRSNTLKQFSLESFKLGKATSGEEFESTNLSDENSDAELAGHFNPDSSEIDLKEPPIKLTLDAPLFVSESSQDEDTESTVNKKDRNMKDSSSIDNDSITNIVIPELSQSDPEVTHNIGEKEDESDSHEIDREDESKLRNTEVVSDNIENNPLDADDVQESEHSYSLRNLNSQEYSENSMSDKEQDESDSNMDELLLRQSQDPDSGEKLYIKASGDDDITESKVEVTRRKISIKESCNCNSHQDVQVKEEASSIKRRLKSTYNTNSTHNLVCNFSQKNTIDELPISKRRKIVSSKISKSAKVDDITDMEEAEKYLTLTVSKSDFLKMEVIGQFNLGFILVSKKDDNGLCIFIVDQHASDEKFNFERYQRETVFENQPLVQTSPLQLNVIDELTVMSNLGVFKKNGFKMKIDEDGEPGARVRLMSLPYSRNTVFDIGDFNELIHLIKENDGEGDTTTGTRVLRPKKVRAMFAMRACRSSIMIGKTLTYKTMTRIIRNLSTLDKPWNCPHGRPTMRHLTDLKNWEPFMDDYS</sequence>
<dbReference type="Gene3D" id="3.30.230.10">
    <property type="match status" value="1"/>
</dbReference>
<comment type="caution">
    <text evidence="7">The sequence shown here is derived from an EMBL/GenBank/DDBJ whole genome shotgun (WGS) entry which is preliminary data.</text>
</comment>
<dbReference type="CDD" id="cd16926">
    <property type="entry name" value="HATPase_MutL-MLH-PMS-like"/>
    <property type="match status" value="1"/>
</dbReference>
<dbReference type="OrthoDB" id="10263226at2759"/>
<dbReference type="Pfam" id="PF13589">
    <property type="entry name" value="HATPase_c_3"/>
    <property type="match status" value="1"/>
</dbReference>
<evidence type="ECO:0000313" key="7">
    <source>
        <dbReference type="EMBL" id="GMG34073.1"/>
    </source>
</evidence>
<evidence type="ECO:0000256" key="1">
    <source>
        <dbReference type="ARBA" id="ARBA00006082"/>
    </source>
</evidence>
<dbReference type="PANTHER" id="PTHR10073:SF52">
    <property type="entry name" value="MISMATCH REPAIR ENDONUCLEASE PMS2"/>
    <property type="match status" value="1"/>
</dbReference>
<dbReference type="SMART" id="SM00853">
    <property type="entry name" value="MutL_C"/>
    <property type="match status" value="1"/>
</dbReference>
<evidence type="ECO:0000256" key="2">
    <source>
        <dbReference type="ARBA" id="ARBA00022763"/>
    </source>
</evidence>